<dbReference type="RefSeq" id="XP_021567484.1">
    <property type="nucleotide sequence ID" value="XM_021711809.1"/>
</dbReference>
<dbReference type="SMART" id="SM00312">
    <property type="entry name" value="PX"/>
    <property type="match status" value="1"/>
</dbReference>
<dbReference type="Gene3D" id="3.30.1520.10">
    <property type="entry name" value="Phox-like domain"/>
    <property type="match status" value="1"/>
</dbReference>
<proteinExistence type="inferred from homology"/>
<accession>A0A3Q0DT66</accession>
<reference evidence="11" key="1">
    <citation type="submission" date="2025-08" db="UniProtKB">
        <authorList>
            <consortium name="RefSeq"/>
        </authorList>
    </citation>
    <scope>IDENTIFICATION</scope>
</reference>
<keyword evidence="7" id="KW-0472">Membrane</keyword>
<dbReference type="AlphaFoldDB" id="A0A3Q0DT66"/>
<dbReference type="PROSITE" id="PS50195">
    <property type="entry name" value="PX"/>
    <property type="match status" value="1"/>
</dbReference>
<dbReference type="InterPro" id="IPR036871">
    <property type="entry name" value="PX_dom_sf"/>
</dbReference>
<keyword evidence="5" id="KW-0653">Protein transport</keyword>
<dbReference type="FunFam" id="3.30.1520.10:FF:000025">
    <property type="entry name" value="Sorting nexin 20"/>
    <property type="match status" value="1"/>
</dbReference>
<gene>
    <name evidence="11" type="primary">SNX20</name>
</gene>
<evidence type="ECO:0000259" key="9">
    <source>
        <dbReference type="PROSITE" id="PS50195"/>
    </source>
</evidence>
<keyword evidence="3" id="KW-0813">Transport</keyword>
<dbReference type="Proteomes" id="UP000189704">
    <property type="component" value="Unplaced"/>
</dbReference>
<comment type="similarity">
    <text evidence="2">Belongs to the sorting nexin family.</text>
</comment>
<keyword evidence="4" id="KW-0967">Endosome</keyword>
<evidence type="ECO:0000256" key="3">
    <source>
        <dbReference type="ARBA" id="ARBA00022448"/>
    </source>
</evidence>
<dbReference type="STRING" id="1868482.ENSTSYP00000019580"/>
<dbReference type="InterPro" id="IPR039937">
    <property type="entry name" value="SNX20/SNX21"/>
</dbReference>
<name>A0A3Q0DT66_CARSF</name>
<dbReference type="SUPFAM" id="SSF64268">
    <property type="entry name" value="PX domain"/>
    <property type="match status" value="1"/>
</dbReference>
<evidence type="ECO:0000256" key="8">
    <source>
        <dbReference type="SAM" id="MobiDB-lite"/>
    </source>
</evidence>
<keyword evidence="6" id="KW-0446">Lipid-binding</keyword>
<evidence type="ECO:0000256" key="2">
    <source>
        <dbReference type="ARBA" id="ARBA00010883"/>
    </source>
</evidence>
<evidence type="ECO:0000256" key="4">
    <source>
        <dbReference type="ARBA" id="ARBA00022753"/>
    </source>
</evidence>
<dbReference type="GeneID" id="103259341"/>
<evidence type="ECO:0000313" key="10">
    <source>
        <dbReference type="Proteomes" id="UP000189704"/>
    </source>
</evidence>
<dbReference type="Pfam" id="PF00787">
    <property type="entry name" value="PX"/>
    <property type="match status" value="1"/>
</dbReference>
<evidence type="ECO:0000256" key="1">
    <source>
        <dbReference type="ARBA" id="ARBA00004469"/>
    </source>
</evidence>
<organism evidence="10 11">
    <name type="scientific">Carlito syrichta</name>
    <name type="common">Philippine tarsier</name>
    <name type="synonym">Tarsius syrichta</name>
    <dbReference type="NCBI Taxonomy" id="1868482"/>
    <lineage>
        <taxon>Eukaryota</taxon>
        <taxon>Metazoa</taxon>
        <taxon>Chordata</taxon>
        <taxon>Craniata</taxon>
        <taxon>Vertebrata</taxon>
        <taxon>Euteleostomi</taxon>
        <taxon>Mammalia</taxon>
        <taxon>Eutheria</taxon>
        <taxon>Euarchontoglires</taxon>
        <taxon>Primates</taxon>
        <taxon>Haplorrhini</taxon>
        <taxon>Tarsiiformes</taxon>
        <taxon>Tarsiidae</taxon>
        <taxon>Carlito</taxon>
    </lineage>
</organism>
<dbReference type="GO" id="GO:0015031">
    <property type="term" value="P:protein transport"/>
    <property type="evidence" value="ECO:0007669"/>
    <property type="project" value="UniProtKB-KW"/>
</dbReference>
<feature type="region of interest" description="Disordered" evidence="8">
    <location>
        <begin position="1"/>
        <end position="54"/>
    </location>
</feature>
<evidence type="ECO:0000256" key="5">
    <source>
        <dbReference type="ARBA" id="ARBA00022927"/>
    </source>
</evidence>
<protein>
    <submittedName>
        <fullName evidence="11">Sorting nexin-20</fullName>
    </submittedName>
</protein>
<dbReference type="OrthoDB" id="10254720at2759"/>
<feature type="domain" description="PX" evidence="9">
    <location>
        <begin position="74"/>
        <end position="191"/>
    </location>
</feature>
<dbReference type="GO" id="GO:1901981">
    <property type="term" value="F:phosphatidylinositol phosphate binding"/>
    <property type="evidence" value="ECO:0007669"/>
    <property type="project" value="TreeGrafter"/>
</dbReference>
<sequence length="262" mass="29497">MASPKHPGSPGWTGPMAQYTARTQQEAPIADPDLPHPGPEGHLDALGSQGSNSGMTTRELQEYWRNEKCHWKPVKLLFEVASARIEEGKISKFVVYQIIVVQTGSFDSDKAVLERRYSDFERLQKALLQTFGEELEDVAFPGKRLVGNFSAELIGARRRALQDYLGLLYAIRGVRRSRELLDFLTRPELRESHFMARLPKRHRRGASTFPGLLRGAGGKSKSLNSLSPLLLEAFLSPQQQPHQLRSRRPGVSFDKLTLNPRL</sequence>
<dbReference type="CTD" id="124460"/>
<dbReference type="GO" id="GO:0031901">
    <property type="term" value="C:early endosome membrane"/>
    <property type="evidence" value="ECO:0007669"/>
    <property type="project" value="UniProtKB-SubCell"/>
</dbReference>
<evidence type="ECO:0000256" key="6">
    <source>
        <dbReference type="ARBA" id="ARBA00023121"/>
    </source>
</evidence>
<dbReference type="KEGG" id="csyr:103259341"/>
<dbReference type="PANTHER" id="PTHR20939:SF1">
    <property type="entry name" value="SORTING NEXIN-20"/>
    <property type="match status" value="1"/>
</dbReference>
<evidence type="ECO:0000313" key="11">
    <source>
        <dbReference type="RefSeq" id="XP_021567484.1"/>
    </source>
</evidence>
<keyword evidence="10" id="KW-1185">Reference proteome</keyword>
<evidence type="ECO:0000256" key="7">
    <source>
        <dbReference type="ARBA" id="ARBA00023136"/>
    </source>
</evidence>
<comment type="subcellular location">
    <subcellularLocation>
        <location evidence="1">Early endosome membrane</location>
        <topology evidence="1">Peripheral membrane protein</topology>
        <orientation evidence="1">Cytoplasmic side</orientation>
    </subcellularLocation>
</comment>
<dbReference type="InterPro" id="IPR001683">
    <property type="entry name" value="PX_dom"/>
</dbReference>
<dbReference type="PANTHER" id="PTHR20939">
    <property type="entry name" value="SORTING NEXIN 20, 21"/>
    <property type="match status" value="1"/>
</dbReference>